<dbReference type="GO" id="GO:0004049">
    <property type="term" value="F:anthranilate synthase activity"/>
    <property type="evidence" value="ECO:0007669"/>
    <property type="project" value="UniProtKB-EC"/>
</dbReference>
<keyword evidence="2" id="KW-1185">Reference proteome</keyword>
<dbReference type="PANTHER" id="PTHR43235">
    <property type="entry name" value="GLUTAMINE AMIDOTRANSFERASE PB2B2.05-RELATED"/>
    <property type="match status" value="1"/>
</dbReference>
<protein>
    <submittedName>
        <fullName evidence="1">Glutamine amidotransferase class-I domain protein</fullName>
        <ecNumber evidence="1">4.1.3.27</ecNumber>
    </submittedName>
</protein>
<dbReference type="Proteomes" id="UP000005392">
    <property type="component" value="Unassembled WGS sequence"/>
</dbReference>
<dbReference type="CDD" id="cd01745">
    <property type="entry name" value="GATase1_2"/>
    <property type="match status" value="1"/>
</dbReference>
<dbReference type="Pfam" id="PF07722">
    <property type="entry name" value="Peptidase_C26"/>
    <property type="match status" value="1"/>
</dbReference>
<dbReference type="FunFam" id="3.40.50.880:FF:000030">
    <property type="entry name" value="Gamma-glutamyl-gamma-aminobutyrate hydrolase PuuD"/>
    <property type="match status" value="1"/>
</dbReference>
<dbReference type="GO" id="GO:0005829">
    <property type="term" value="C:cytosol"/>
    <property type="evidence" value="ECO:0007669"/>
    <property type="project" value="TreeGrafter"/>
</dbReference>
<accession>F9EN05</accession>
<dbReference type="AlphaFoldDB" id="F9EN05"/>
<keyword evidence="1" id="KW-0808">Transferase</keyword>
<dbReference type="PANTHER" id="PTHR43235:SF1">
    <property type="entry name" value="GLUTAMINE AMIDOTRANSFERASE PB2B2.05-RELATED"/>
    <property type="match status" value="1"/>
</dbReference>
<evidence type="ECO:0000313" key="1">
    <source>
        <dbReference type="EMBL" id="EGQ79660.1"/>
    </source>
</evidence>
<keyword evidence="1" id="KW-0456">Lyase</keyword>
<dbReference type="PROSITE" id="PS51273">
    <property type="entry name" value="GATASE_TYPE_1"/>
    <property type="match status" value="1"/>
</dbReference>
<name>F9EN05_9FUSO</name>
<reference evidence="1 2" key="1">
    <citation type="submission" date="2011-05" db="EMBL/GenBank/DDBJ databases">
        <authorList>
            <person name="Muzny D."/>
            <person name="Qin X."/>
            <person name="Deng J."/>
            <person name="Jiang H."/>
            <person name="Liu Y."/>
            <person name="Qu J."/>
            <person name="Song X.-Z."/>
            <person name="Zhang L."/>
            <person name="Thornton R."/>
            <person name="Coyle M."/>
            <person name="Francisco L."/>
            <person name="Jackson L."/>
            <person name="Javaid M."/>
            <person name="Korchina V."/>
            <person name="Kovar C."/>
            <person name="Mata R."/>
            <person name="Mathew T."/>
            <person name="Ngo R."/>
            <person name="Nguyen L."/>
            <person name="Nguyen N."/>
            <person name="Okwuonu G."/>
            <person name="Ongeri F."/>
            <person name="Pham C."/>
            <person name="Simmons D."/>
            <person name="Wilczek-Boney K."/>
            <person name="Hale W."/>
            <person name="Jakkamsetti A."/>
            <person name="Pham P."/>
            <person name="Ruth R."/>
            <person name="San Lucas F."/>
            <person name="Warren J."/>
            <person name="Zhang J."/>
            <person name="Zhao Z."/>
            <person name="Zhou C."/>
            <person name="Zhu D."/>
            <person name="Lee S."/>
            <person name="Bess C."/>
            <person name="Blankenburg K."/>
            <person name="Forbes L."/>
            <person name="Fu Q."/>
            <person name="Gubbala S."/>
            <person name="Hirani K."/>
            <person name="Jayaseelan J.C."/>
            <person name="Lara F."/>
            <person name="Munidasa M."/>
            <person name="Palculict T."/>
            <person name="Patil S."/>
            <person name="Pu L.-L."/>
            <person name="Saada N."/>
            <person name="Tang L."/>
            <person name="Weissenberger G."/>
            <person name="Zhu Y."/>
            <person name="Hemphill L."/>
            <person name="Shang Y."/>
            <person name="Youmans B."/>
            <person name="Ayvaz T."/>
            <person name="Ross M."/>
            <person name="Santibanez J."/>
            <person name="Aqrawi P."/>
            <person name="Gross S."/>
            <person name="Joshi V."/>
            <person name="Fowler G."/>
            <person name="Nazareth L."/>
            <person name="Reid J."/>
            <person name="Worley K."/>
            <person name="Petrosino J."/>
            <person name="Highlander S."/>
            <person name="Gibbs R."/>
        </authorList>
    </citation>
    <scope>NUCLEOTIDE SEQUENCE [LARGE SCALE GENOMIC DNA]</scope>
    <source>
        <strain evidence="1 2">ATCC 51191</strain>
    </source>
</reference>
<dbReference type="STRING" id="76859.RN98_09650"/>
<dbReference type="Gene3D" id="3.40.50.880">
    <property type="match status" value="1"/>
</dbReference>
<dbReference type="SUPFAM" id="SSF52317">
    <property type="entry name" value="Class I glutamine amidotransferase-like"/>
    <property type="match status" value="1"/>
</dbReference>
<keyword evidence="1" id="KW-0315">Glutamine amidotransferase</keyword>
<organism evidence="1 2">
    <name type="scientific">Fusobacterium animalis ATCC 51191</name>
    <dbReference type="NCBI Taxonomy" id="997347"/>
    <lineage>
        <taxon>Bacteria</taxon>
        <taxon>Fusobacteriati</taxon>
        <taxon>Fusobacteriota</taxon>
        <taxon>Fusobacteriia</taxon>
        <taxon>Fusobacteriales</taxon>
        <taxon>Fusobacteriaceae</taxon>
        <taxon>Fusobacterium</taxon>
    </lineage>
</organism>
<comment type="caution">
    <text evidence="1">The sequence shown here is derived from an EMBL/GenBank/DDBJ whole genome shotgun (WGS) entry which is preliminary data.</text>
</comment>
<dbReference type="GO" id="GO:0033969">
    <property type="term" value="F:gamma-glutamyl-gamma-aminobutyrate hydrolase activity"/>
    <property type="evidence" value="ECO:0007669"/>
    <property type="project" value="TreeGrafter"/>
</dbReference>
<dbReference type="GO" id="GO:0006598">
    <property type="term" value="P:polyamine catabolic process"/>
    <property type="evidence" value="ECO:0007669"/>
    <property type="project" value="TreeGrafter"/>
</dbReference>
<gene>
    <name evidence="1" type="ORF">HMPREF9094_1310</name>
</gene>
<dbReference type="EMBL" id="AFQD01000212">
    <property type="protein sequence ID" value="EGQ79660.1"/>
    <property type="molecule type" value="Genomic_DNA"/>
</dbReference>
<sequence length="292" mass="33221">MIYYEKPIIGISASMIYEEKDELFLGDKYSCAAYSYIDAVYKSWGIPITLPILKDVSAIREQVKLLDGLILSGGRDVDPHFYGEEPLEKLEAIFPERDVHEIALIKAAVDLKKPIFAICRGMQILNVACGGTLYQDISYAPGEHIKHYQIGSPYQATHTIKIDKNSILFKMADKMEIERVNSFHHQALKQVAKGLKVVATAPDGIIEAVEAENEDGTFILGVQFHPEMMFDKSTFARGIFKRFINICIESRPAEVILKEETHHTEEHKKKNIDEKIKEIENEEKKEFFKGDL</sequence>
<evidence type="ECO:0000313" key="2">
    <source>
        <dbReference type="Proteomes" id="UP000005392"/>
    </source>
</evidence>
<dbReference type="InterPro" id="IPR029062">
    <property type="entry name" value="Class_I_gatase-like"/>
</dbReference>
<proteinExistence type="predicted"/>
<dbReference type="HOGENOM" id="CLU_030756_2_1_0"/>
<dbReference type="InterPro" id="IPR044668">
    <property type="entry name" value="PuuD-like"/>
</dbReference>
<dbReference type="GO" id="GO:0016740">
    <property type="term" value="F:transferase activity"/>
    <property type="evidence" value="ECO:0007669"/>
    <property type="project" value="UniProtKB-KW"/>
</dbReference>
<dbReference type="InterPro" id="IPR011697">
    <property type="entry name" value="Peptidase_C26"/>
</dbReference>
<dbReference type="PATRIC" id="fig|997347.4.peg.1222"/>
<dbReference type="EC" id="4.1.3.27" evidence="1"/>